<dbReference type="InterPro" id="IPR001650">
    <property type="entry name" value="Helicase_C-like"/>
</dbReference>
<dbReference type="SUPFAM" id="SSF52540">
    <property type="entry name" value="P-loop containing nucleoside triphosphate hydrolases"/>
    <property type="match status" value="2"/>
</dbReference>
<dbReference type="SUPFAM" id="SSF57850">
    <property type="entry name" value="RING/U-box"/>
    <property type="match status" value="1"/>
</dbReference>
<dbReference type="InterPro" id="IPR000330">
    <property type="entry name" value="SNF2_N"/>
</dbReference>
<evidence type="ECO:0000256" key="2">
    <source>
        <dbReference type="ARBA" id="ARBA00022741"/>
    </source>
</evidence>
<dbReference type="CDD" id="cd18793">
    <property type="entry name" value="SF2_C_SNF"/>
    <property type="match status" value="1"/>
</dbReference>
<evidence type="ECO:0000256" key="1">
    <source>
        <dbReference type="ARBA" id="ARBA00022723"/>
    </source>
</evidence>
<protein>
    <submittedName>
        <fullName evidence="12">Transcription termination factor 2</fullName>
    </submittedName>
</protein>
<dbReference type="PANTHER" id="PTHR45626:SF52">
    <property type="entry name" value="SINGLE-STRANDED DNA-DEPENDENT ATPASE (EUROFUNG)"/>
    <property type="match status" value="1"/>
</dbReference>
<keyword evidence="5" id="KW-0862">Zinc</keyword>
<feature type="compositionally biased region" description="Polar residues" evidence="8">
    <location>
        <begin position="75"/>
        <end position="85"/>
    </location>
</feature>
<dbReference type="PROSITE" id="PS50089">
    <property type="entry name" value="ZF_RING_2"/>
    <property type="match status" value="1"/>
</dbReference>
<gene>
    <name evidence="12" type="ORF">K490DRAFT_37300</name>
</gene>
<dbReference type="PROSITE" id="PS00518">
    <property type="entry name" value="ZF_RING_1"/>
    <property type="match status" value="1"/>
</dbReference>
<dbReference type="PROSITE" id="PS51194">
    <property type="entry name" value="HELICASE_CTER"/>
    <property type="match status" value="1"/>
</dbReference>
<dbReference type="SMART" id="SM00490">
    <property type="entry name" value="HELICc"/>
    <property type="match status" value="1"/>
</dbReference>
<dbReference type="GO" id="GO:0008270">
    <property type="term" value="F:zinc ion binding"/>
    <property type="evidence" value="ECO:0007669"/>
    <property type="project" value="UniProtKB-KW"/>
</dbReference>
<dbReference type="PROSITE" id="PS51192">
    <property type="entry name" value="HELICASE_ATP_BIND_1"/>
    <property type="match status" value="1"/>
</dbReference>
<dbReference type="GO" id="GO:0005634">
    <property type="term" value="C:nucleus"/>
    <property type="evidence" value="ECO:0007669"/>
    <property type="project" value="TreeGrafter"/>
</dbReference>
<dbReference type="InterPro" id="IPR001841">
    <property type="entry name" value="Znf_RING"/>
</dbReference>
<evidence type="ECO:0000256" key="3">
    <source>
        <dbReference type="ARBA" id="ARBA00022771"/>
    </source>
</evidence>
<keyword evidence="4" id="KW-0378">Hydrolase</keyword>
<reference evidence="12" key="1">
    <citation type="journal article" date="2020" name="Stud. Mycol.">
        <title>101 Dothideomycetes genomes: a test case for predicting lifestyles and emergence of pathogens.</title>
        <authorList>
            <person name="Haridas S."/>
            <person name="Albert R."/>
            <person name="Binder M."/>
            <person name="Bloem J."/>
            <person name="Labutti K."/>
            <person name="Salamov A."/>
            <person name="Andreopoulos B."/>
            <person name="Baker S."/>
            <person name="Barry K."/>
            <person name="Bills G."/>
            <person name="Bluhm B."/>
            <person name="Cannon C."/>
            <person name="Castanera R."/>
            <person name="Culley D."/>
            <person name="Daum C."/>
            <person name="Ezra D."/>
            <person name="Gonzalez J."/>
            <person name="Henrissat B."/>
            <person name="Kuo A."/>
            <person name="Liang C."/>
            <person name="Lipzen A."/>
            <person name="Lutzoni F."/>
            <person name="Magnuson J."/>
            <person name="Mondo S."/>
            <person name="Nolan M."/>
            <person name="Ohm R."/>
            <person name="Pangilinan J."/>
            <person name="Park H.-J."/>
            <person name="Ramirez L."/>
            <person name="Alfaro M."/>
            <person name="Sun H."/>
            <person name="Tritt A."/>
            <person name="Yoshinaga Y."/>
            <person name="Zwiers L.-H."/>
            <person name="Turgeon B."/>
            <person name="Goodwin S."/>
            <person name="Spatafora J."/>
            <person name="Crous P."/>
            <person name="Grigoriev I."/>
        </authorList>
    </citation>
    <scope>NUCLEOTIDE SEQUENCE</scope>
    <source>
        <strain evidence="12">CBS 121410</strain>
    </source>
</reference>
<evidence type="ECO:0000259" key="10">
    <source>
        <dbReference type="PROSITE" id="PS51192"/>
    </source>
</evidence>
<dbReference type="GO" id="GO:0006281">
    <property type="term" value="P:DNA repair"/>
    <property type="evidence" value="ECO:0007669"/>
    <property type="project" value="TreeGrafter"/>
</dbReference>
<feature type="domain" description="RING-type" evidence="9">
    <location>
        <begin position="791"/>
        <end position="857"/>
    </location>
</feature>
<evidence type="ECO:0000259" key="11">
    <source>
        <dbReference type="PROSITE" id="PS51194"/>
    </source>
</evidence>
<sequence length="1080" mass="120489">MEGKSASPEDARQEGIQASPLLSDGAPGLTIEGRVANGRDNESPTVSSQPQFDPRRLLNPRVPAKRPRSEGPNHVASQGLGSEPSQGEVDTASMIERMHGVQRREDQPRRKVQITEQNGEAAEPNGNRAIFEGASAGSVLGDYVKENQDIGKREAGPSMAIDLTADDDDDDVVVVRDTSSPYREVCIGKLDLSSVHCHMVPTPSNAFAGSFSSHWPAIKVQLRRRPGSHGLNISVVDPAGRDFGKADLRTANILCPLLEAHATNGFRVEARIEPRRKNPSEIPGAPTSYRLDLNVHLFLPRCNAEHIIRWISQRNGFLREPTIFLKNVEFFNPQIRPPPMLPPTTYGGNSLYGYSTVARTVEEIKSDVQTMFDSLAKSEDIPEAEQDAAILTPLLSHQKQALHFMRNRESEGDDETKNETLWKIKHKGNGERYYYNVITCQETRRKPPPVRGGILADMMGLGKTLSILSLVVSTLGDSQSWSKKAPPQTPGAPLLELNSRATLLIAPLSTLANWEEQVKTHIKPGTLKVYMHHGPSRTRDPKALGEYDLVITTYQTVSSELKNQAQPISQVNWFRIVLDEAHMIRAQATQQSQAVCALSAQRRWAVTGTPVQNKLDDLGALMKFLRVKPFDEKGGFAQHIMAPFKEADPTILPKLRILVDSITLRRLKDQIDLPERHERLVKLEFNDDERQLYEFFAKDAKARMGALTAGQEKLKGNQMGNILRVMGRLRMICAHGSELLGDEDMKLTEGLSYANAIALGDEDLDDDTPVLVPKQAYEMLRQLEESDLNHCAVCDRIAGTSPNDLDLDDLAPPATRGIIGYMTACYHVICQDCIEPFKTSIQPRTTPDNYMTCPLCDLYVRAAFFTLKQDEAEKEENALRRIRENPRLAKQLGRYGGPHTKVKVLVRDLQENDAWSAAHSDEAPMKSVVFSGWTSYLDLIQIALEDNNISYTRLDGTMPRKKRNVALDTFRDDTSVRVMLVSIKAGGLGLNLTSASKAYVMEPQYNPASEAQAVDRVHRLGQKRPVTINHYIMNGSFEEKVLELQNKKKDLADLSVNRNAKLPKEEVARERLQQLVSLFR</sequence>
<dbReference type="InterPro" id="IPR027417">
    <property type="entry name" value="P-loop_NTPase"/>
</dbReference>
<feature type="compositionally biased region" description="Basic and acidic residues" evidence="8">
    <location>
        <begin position="1"/>
        <end position="13"/>
    </location>
</feature>
<evidence type="ECO:0000313" key="12">
    <source>
        <dbReference type="EMBL" id="KAF2089403.1"/>
    </source>
</evidence>
<name>A0A6A5YD12_9PEZI</name>
<dbReference type="SMART" id="SM00487">
    <property type="entry name" value="DEXDc"/>
    <property type="match status" value="1"/>
</dbReference>
<dbReference type="InterPro" id="IPR017907">
    <property type="entry name" value="Znf_RING_CS"/>
</dbReference>
<keyword evidence="6" id="KW-0067">ATP-binding</keyword>
<evidence type="ECO:0000256" key="6">
    <source>
        <dbReference type="ARBA" id="ARBA00022840"/>
    </source>
</evidence>
<feature type="domain" description="Helicase C-terminal" evidence="11">
    <location>
        <begin position="901"/>
        <end position="1068"/>
    </location>
</feature>
<accession>A0A6A5YD12</accession>
<keyword evidence="1" id="KW-0479">Metal-binding</keyword>
<dbReference type="AlphaFoldDB" id="A0A6A5YD12"/>
<dbReference type="OrthoDB" id="448448at2759"/>
<keyword evidence="13" id="KW-1185">Reference proteome</keyword>
<dbReference type="EMBL" id="ML978714">
    <property type="protein sequence ID" value="KAF2089403.1"/>
    <property type="molecule type" value="Genomic_DNA"/>
</dbReference>
<dbReference type="Gene3D" id="3.40.50.300">
    <property type="entry name" value="P-loop containing nucleotide triphosphate hydrolases"/>
    <property type="match status" value="1"/>
</dbReference>
<dbReference type="InterPro" id="IPR014001">
    <property type="entry name" value="Helicase_ATP-bd"/>
</dbReference>
<dbReference type="Proteomes" id="UP000799776">
    <property type="component" value="Unassembled WGS sequence"/>
</dbReference>
<dbReference type="Pfam" id="PF00271">
    <property type="entry name" value="Helicase_C"/>
    <property type="match status" value="1"/>
</dbReference>
<feature type="domain" description="Helicase ATP-binding" evidence="10">
    <location>
        <begin position="444"/>
        <end position="628"/>
    </location>
</feature>
<dbReference type="InterPro" id="IPR049730">
    <property type="entry name" value="SNF2/RAD54-like_C"/>
</dbReference>
<keyword evidence="3 7" id="KW-0863">Zinc-finger</keyword>
<proteinExistence type="predicted"/>
<organism evidence="12 13">
    <name type="scientific">Saccharata proteae CBS 121410</name>
    <dbReference type="NCBI Taxonomy" id="1314787"/>
    <lineage>
        <taxon>Eukaryota</taxon>
        <taxon>Fungi</taxon>
        <taxon>Dikarya</taxon>
        <taxon>Ascomycota</taxon>
        <taxon>Pezizomycotina</taxon>
        <taxon>Dothideomycetes</taxon>
        <taxon>Dothideomycetes incertae sedis</taxon>
        <taxon>Botryosphaeriales</taxon>
        <taxon>Saccharataceae</taxon>
        <taxon>Saccharata</taxon>
    </lineage>
</organism>
<dbReference type="GO" id="GO:0005524">
    <property type="term" value="F:ATP binding"/>
    <property type="evidence" value="ECO:0007669"/>
    <property type="project" value="UniProtKB-KW"/>
</dbReference>
<dbReference type="Pfam" id="PF00176">
    <property type="entry name" value="SNF2-rel_dom"/>
    <property type="match status" value="1"/>
</dbReference>
<keyword evidence="2" id="KW-0547">Nucleotide-binding</keyword>
<evidence type="ECO:0000256" key="4">
    <source>
        <dbReference type="ARBA" id="ARBA00022801"/>
    </source>
</evidence>
<feature type="region of interest" description="Disordered" evidence="8">
    <location>
        <begin position="1"/>
        <end position="88"/>
    </location>
</feature>
<evidence type="ECO:0000256" key="7">
    <source>
        <dbReference type="PROSITE-ProRule" id="PRU00175"/>
    </source>
</evidence>
<evidence type="ECO:0000256" key="5">
    <source>
        <dbReference type="ARBA" id="ARBA00022833"/>
    </source>
</evidence>
<dbReference type="InterPro" id="IPR038718">
    <property type="entry name" value="SNF2-like_sf"/>
</dbReference>
<evidence type="ECO:0000313" key="13">
    <source>
        <dbReference type="Proteomes" id="UP000799776"/>
    </source>
</evidence>
<dbReference type="Gene3D" id="3.40.50.10810">
    <property type="entry name" value="Tandem AAA-ATPase domain"/>
    <property type="match status" value="1"/>
</dbReference>
<dbReference type="GO" id="GO:0008094">
    <property type="term" value="F:ATP-dependent activity, acting on DNA"/>
    <property type="evidence" value="ECO:0007669"/>
    <property type="project" value="TreeGrafter"/>
</dbReference>
<dbReference type="GO" id="GO:0016787">
    <property type="term" value="F:hydrolase activity"/>
    <property type="evidence" value="ECO:0007669"/>
    <property type="project" value="UniProtKB-KW"/>
</dbReference>
<evidence type="ECO:0000256" key="8">
    <source>
        <dbReference type="SAM" id="MobiDB-lite"/>
    </source>
</evidence>
<evidence type="ECO:0000259" key="9">
    <source>
        <dbReference type="PROSITE" id="PS50089"/>
    </source>
</evidence>
<dbReference type="PANTHER" id="PTHR45626">
    <property type="entry name" value="TRANSCRIPTION TERMINATION FACTOR 2-RELATED"/>
    <property type="match status" value="1"/>
</dbReference>
<dbReference type="CDD" id="cd18008">
    <property type="entry name" value="DEXDc_SHPRH-like"/>
    <property type="match status" value="1"/>
</dbReference>
<dbReference type="InterPro" id="IPR050628">
    <property type="entry name" value="SNF2_RAD54_helicase_TF"/>
</dbReference>